<dbReference type="SUPFAM" id="SSF52343">
    <property type="entry name" value="Ferredoxin reductase-like, C-terminal NADP-linked domain"/>
    <property type="match status" value="1"/>
</dbReference>
<dbReference type="PROSITE" id="PS00197">
    <property type="entry name" value="2FE2S_FER_1"/>
    <property type="match status" value="1"/>
</dbReference>
<reference evidence="12" key="1">
    <citation type="journal article" date="2019" name="Int. J. Syst. Evol. Microbiol.">
        <title>The Global Catalogue of Microorganisms (GCM) 10K type strain sequencing project: providing services to taxonomists for standard genome sequencing and annotation.</title>
        <authorList>
            <consortium name="The Broad Institute Genomics Platform"/>
            <consortium name="The Broad Institute Genome Sequencing Center for Infectious Disease"/>
            <person name="Wu L."/>
            <person name="Ma J."/>
        </authorList>
    </citation>
    <scope>NUCLEOTIDE SEQUENCE [LARGE SCALE GENOMIC DNA]</scope>
    <source>
        <strain evidence="12">JCM 12165</strain>
    </source>
</reference>
<dbReference type="Gene3D" id="2.40.30.10">
    <property type="entry name" value="Translation factors"/>
    <property type="match status" value="1"/>
</dbReference>
<dbReference type="EMBL" id="JBHUCP010000019">
    <property type="protein sequence ID" value="MFD1532754.1"/>
    <property type="molecule type" value="Genomic_DNA"/>
</dbReference>
<evidence type="ECO:0000259" key="10">
    <source>
        <dbReference type="PROSITE" id="PS51384"/>
    </source>
</evidence>
<dbReference type="CDD" id="cd00207">
    <property type="entry name" value="fer2"/>
    <property type="match status" value="1"/>
</dbReference>
<comment type="caution">
    <text evidence="11">The sequence shown here is derived from an EMBL/GenBank/DDBJ whole genome shotgun (WGS) entry which is preliminary data.</text>
</comment>
<dbReference type="InterPro" id="IPR006058">
    <property type="entry name" value="2Fe2S_fd_BS"/>
</dbReference>
<dbReference type="Pfam" id="PF00175">
    <property type="entry name" value="NAD_binding_1"/>
    <property type="match status" value="1"/>
</dbReference>
<proteinExistence type="predicted"/>
<dbReference type="InterPro" id="IPR001041">
    <property type="entry name" value="2Fe-2S_ferredoxin-type"/>
</dbReference>
<dbReference type="PANTHER" id="PTHR47354:SF8">
    <property type="entry name" value="1,2-PHENYLACETYL-COA EPOXIDASE, SUBUNIT E"/>
    <property type="match status" value="1"/>
</dbReference>
<keyword evidence="5" id="KW-0274">FAD</keyword>
<dbReference type="PRINTS" id="PR00371">
    <property type="entry name" value="FPNCR"/>
</dbReference>
<evidence type="ECO:0000256" key="1">
    <source>
        <dbReference type="ARBA" id="ARBA00001974"/>
    </source>
</evidence>
<dbReference type="CDD" id="cd06214">
    <property type="entry name" value="PA_degradation_oxidoreductase_like"/>
    <property type="match status" value="1"/>
</dbReference>
<dbReference type="InterPro" id="IPR001709">
    <property type="entry name" value="Flavoprot_Pyr_Nucl_cyt_Rdtase"/>
</dbReference>
<dbReference type="InterPro" id="IPR039261">
    <property type="entry name" value="FNR_nucleotide-bd"/>
</dbReference>
<dbReference type="Pfam" id="PF00111">
    <property type="entry name" value="Fer2"/>
    <property type="match status" value="1"/>
</dbReference>
<dbReference type="Proteomes" id="UP001597145">
    <property type="component" value="Unassembled WGS sequence"/>
</dbReference>
<evidence type="ECO:0000256" key="7">
    <source>
        <dbReference type="ARBA" id="ARBA00023004"/>
    </source>
</evidence>
<sequence>MTTPEPAGVAAPAGYRLVVREVVAETADAHSVVFEVPAEHAERFRYAPGQFLTMRVPAASGGAAARCYSLASAPELDDHLTVTVKRVAGGLVSNWICDNLQPGHEVDVLPPAGRFTPRSLEADLLLFAGGSGITPIMSIVRSVLERGSGSVVLVYANRDERSVIFADRLRELADKHPDRLTVLHLLESVEGLPTVARLRALAAPFAGRAAAFVCGPAPFMDAVTVALDEAGMPRDRVVVERFLSLATDPFAKAPAARADPDTAADPDAARLTVTIDGERRELTWPRGTPLLDLLRGAGLDAPFSCREGACSACACRVESGELTMTRNDVLEQEDLDEGWVLACQAHPVTDEVEVTYD</sequence>
<keyword evidence="4" id="KW-0479">Metal-binding</keyword>
<organism evidence="11 12">
    <name type="scientific">Pseudonocardia aurantiaca</name>
    <dbReference type="NCBI Taxonomy" id="75290"/>
    <lineage>
        <taxon>Bacteria</taxon>
        <taxon>Bacillati</taxon>
        <taxon>Actinomycetota</taxon>
        <taxon>Actinomycetes</taxon>
        <taxon>Pseudonocardiales</taxon>
        <taxon>Pseudonocardiaceae</taxon>
        <taxon>Pseudonocardia</taxon>
    </lineage>
</organism>
<accession>A0ABW4FRZ5</accession>
<evidence type="ECO:0000259" key="9">
    <source>
        <dbReference type="PROSITE" id="PS51085"/>
    </source>
</evidence>
<comment type="cofactor">
    <cofactor evidence="1">
        <name>FAD</name>
        <dbReference type="ChEBI" id="CHEBI:57692"/>
    </cofactor>
</comment>
<dbReference type="PROSITE" id="PS51384">
    <property type="entry name" value="FAD_FR"/>
    <property type="match status" value="1"/>
</dbReference>
<dbReference type="InterPro" id="IPR017938">
    <property type="entry name" value="Riboflavin_synthase-like_b-brl"/>
</dbReference>
<evidence type="ECO:0000256" key="2">
    <source>
        <dbReference type="ARBA" id="ARBA00022630"/>
    </source>
</evidence>
<feature type="domain" description="FAD-binding FR-type" evidence="10">
    <location>
        <begin position="12"/>
        <end position="118"/>
    </location>
</feature>
<keyword evidence="3" id="KW-0001">2Fe-2S</keyword>
<dbReference type="SUPFAM" id="SSF63380">
    <property type="entry name" value="Riboflavin synthase domain-like"/>
    <property type="match status" value="1"/>
</dbReference>
<keyword evidence="7" id="KW-0408">Iron</keyword>
<evidence type="ECO:0000256" key="6">
    <source>
        <dbReference type="ARBA" id="ARBA00023002"/>
    </source>
</evidence>
<protein>
    <submittedName>
        <fullName evidence="11">2Fe-2S iron-sulfur cluster-binding protein</fullName>
    </submittedName>
</protein>
<keyword evidence="2" id="KW-0285">Flavoprotein</keyword>
<dbReference type="Gene3D" id="3.40.50.80">
    <property type="entry name" value="Nucleotide-binding domain of ferredoxin-NADP reductase (FNR) module"/>
    <property type="match status" value="1"/>
</dbReference>
<feature type="domain" description="2Fe-2S ferredoxin-type" evidence="9">
    <location>
        <begin position="269"/>
        <end position="357"/>
    </location>
</feature>
<dbReference type="Gene3D" id="3.10.20.30">
    <property type="match status" value="1"/>
</dbReference>
<evidence type="ECO:0000256" key="8">
    <source>
        <dbReference type="ARBA" id="ARBA00023014"/>
    </source>
</evidence>
<dbReference type="PRINTS" id="PR00410">
    <property type="entry name" value="PHEHYDRXLASE"/>
</dbReference>
<dbReference type="InterPro" id="IPR001433">
    <property type="entry name" value="OxRdtase_FAD/NAD-bd"/>
</dbReference>
<evidence type="ECO:0000256" key="3">
    <source>
        <dbReference type="ARBA" id="ARBA00022714"/>
    </source>
</evidence>
<keyword evidence="6" id="KW-0560">Oxidoreductase</keyword>
<dbReference type="InterPro" id="IPR008333">
    <property type="entry name" value="Cbr1-like_FAD-bd_dom"/>
</dbReference>
<dbReference type="InterPro" id="IPR012675">
    <property type="entry name" value="Beta-grasp_dom_sf"/>
</dbReference>
<dbReference type="InterPro" id="IPR017927">
    <property type="entry name" value="FAD-bd_FR_type"/>
</dbReference>
<dbReference type="InterPro" id="IPR050415">
    <property type="entry name" value="MRET"/>
</dbReference>
<evidence type="ECO:0000256" key="5">
    <source>
        <dbReference type="ARBA" id="ARBA00022827"/>
    </source>
</evidence>
<dbReference type="SUPFAM" id="SSF54292">
    <property type="entry name" value="2Fe-2S ferredoxin-like"/>
    <property type="match status" value="1"/>
</dbReference>
<evidence type="ECO:0000256" key="4">
    <source>
        <dbReference type="ARBA" id="ARBA00022723"/>
    </source>
</evidence>
<name>A0ABW4FRZ5_9PSEU</name>
<gene>
    <name evidence="11" type="ORF">ACFSCY_25350</name>
</gene>
<dbReference type="InterPro" id="IPR036010">
    <property type="entry name" value="2Fe-2S_ferredoxin-like_sf"/>
</dbReference>
<keyword evidence="12" id="KW-1185">Reference proteome</keyword>
<dbReference type="PANTHER" id="PTHR47354">
    <property type="entry name" value="NADH OXIDOREDUCTASE HCR"/>
    <property type="match status" value="1"/>
</dbReference>
<evidence type="ECO:0000313" key="12">
    <source>
        <dbReference type="Proteomes" id="UP001597145"/>
    </source>
</evidence>
<dbReference type="PROSITE" id="PS51085">
    <property type="entry name" value="2FE2S_FER_2"/>
    <property type="match status" value="1"/>
</dbReference>
<dbReference type="Pfam" id="PF00970">
    <property type="entry name" value="FAD_binding_6"/>
    <property type="match status" value="1"/>
</dbReference>
<dbReference type="RefSeq" id="WP_379659923.1">
    <property type="nucleotide sequence ID" value="NZ_BAAAJG010000010.1"/>
</dbReference>
<evidence type="ECO:0000313" key="11">
    <source>
        <dbReference type="EMBL" id="MFD1532754.1"/>
    </source>
</evidence>
<keyword evidence="8" id="KW-0411">Iron-sulfur</keyword>